<dbReference type="InterPro" id="IPR001753">
    <property type="entry name" value="Enoyl-CoA_hydra/iso"/>
</dbReference>
<protein>
    <recommendedName>
        <fullName evidence="4">Polyketide biosynthesis enoyl-CoA hydratase</fullName>
    </recommendedName>
</protein>
<dbReference type="InterPro" id="IPR029045">
    <property type="entry name" value="ClpP/crotonase-like_dom_sf"/>
</dbReference>
<name>A0AAE6UKN3_9PSED</name>
<evidence type="ECO:0000313" key="2">
    <source>
        <dbReference type="EMBL" id="QGT80909.1"/>
    </source>
</evidence>
<organism evidence="2 3">
    <name type="scientific">Pseudomonas coronafaciens pv. coronafaciens</name>
    <dbReference type="NCBI Taxonomy" id="235275"/>
    <lineage>
        <taxon>Bacteria</taxon>
        <taxon>Pseudomonadati</taxon>
        <taxon>Pseudomonadota</taxon>
        <taxon>Gammaproteobacteria</taxon>
        <taxon>Pseudomonadales</taxon>
        <taxon>Pseudomonadaceae</taxon>
        <taxon>Pseudomonas</taxon>
        <taxon>Pseudomonas coronafaciens</taxon>
    </lineage>
</organism>
<accession>A0AAE6UKN3</accession>
<evidence type="ECO:0000313" key="3">
    <source>
        <dbReference type="Proteomes" id="UP000423413"/>
    </source>
</evidence>
<dbReference type="Pfam" id="PF00378">
    <property type="entry name" value="ECH_1"/>
    <property type="match status" value="1"/>
</dbReference>
<dbReference type="PANTHER" id="PTHR42964">
    <property type="entry name" value="ENOYL-COA HYDRATASE"/>
    <property type="match status" value="1"/>
</dbReference>
<dbReference type="Gene3D" id="6.10.30.40">
    <property type="match status" value="1"/>
</dbReference>
<dbReference type="GO" id="GO:0003824">
    <property type="term" value="F:catalytic activity"/>
    <property type="evidence" value="ECO:0007669"/>
    <property type="project" value="UniProtKB-ARBA"/>
</dbReference>
<dbReference type="InterPro" id="IPR051683">
    <property type="entry name" value="Enoyl-CoA_Hydratase/Isomerase"/>
</dbReference>
<dbReference type="CDD" id="cd06558">
    <property type="entry name" value="crotonase-like"/>
    <property type="match status" value="1"/>
</dbReference>
<dbReference type="RefSeq" id="WP_122325148.1">
    <property type="nucleotide sequence ID" value="NZ_CP046441.1"/>
</dbReference>
<dbReference type="Proteomes" id="UP000423413">
    <property type="component" value="Chromosome"/>
</dbReference>
<comment type="similarity">
    <text evidence="1">Belongs to the enoyl-CoA hydratase/isomerase family.</text>
</comment>
<dbReference type="SUPFAM" id="SSF52096">
    <property type="entry name" value="ClpP/crotonase"/>
    <property type="match status" value="1"/>
</dbReference>
<sequence>MSIRLTFSDGVAQIEMGLDVQRNTMTRSFLSDLAGCLDKVSCRPEIKLIVLRSSAPDFCSGMDFEEFTKEAARGGDFTGFPEDYMALLTRLSTLDKVVVSILDGPVIAGGVGIVAASDMVIAKQHVTFSLPETLWGLIPSNVMPVLIRRVGFQPALRMTLLGISLSAADALKVNLVDVISEFPEKELRLLVKRISRLHLDTIGETKRYLRDMWFSDVTYEQLAVASLRKLLASDRVQENIETFTSKNLFPWERQV</sequence>
<evidence type="ECO:0000256" key="1">
    <source>
        <dbReference type="ARBA" id="ARBA00005254"/>
    </source>
</evidence>
<dbReference type="AlphaFoldDB" id="A0AAE6UKN3"/>
<dbReference type="PANTHER" id="PTHR42964:SF1">
    <property type="entry name" value="POLYKETIDE BIOSYNTHESIS ENOYL-COA HYDRATASE PKSH-RELATED"/>
    <property type="match status" value="1"/>
</dbReference>
<gene>
    <name evidence="2" type="ORF">GMO17_06800</name>
</gene>
<reference evidence="2 3" key="1">
    <citation type="submission" date="2019-11" db="EMBL/GenBank/DDBJ databases">
        <title>Complete genome sequence of Pseudomonas syringae pv. coronafaciens isolate B19001 originated in imported oat cereal.</title>
        <authorList>
            <person name="Kim S.M."/>
            <person name="Lee B.C."/>
            <person name="Seo S.J."/>
            <person name="Lee J.E."/>
            <person name="Choi N.J."/>
            <person name="Park J.H."/>
        </authorList>
    </citation>
    <scope>NUCLEOTIDE SEQUENCE [LARGE SCALE GENOMIC DNA]</scope>
    <source>
        <strain evidence="2 3">B19001</strain>
    </source>
</reference>
<proteinExistence type="inferred from homology"/>
<evidence type="ECO:0008006" key="4">
    <source>
        <dbReference type="Google" id="ProtNLM"/>
    </source>
</evidence>
<dbReference type="Gene3D" id="3.90.226.10">
    <property type="entry name" value="2-enoyl-CoA Hydratase, Chain A, domain 1"/>
    <property type="match status" value="1"/>
</dbReference>
<dbReference type="EMBL" id="CP046441">
    <property type="protein sequence ID" value="QGT80909.1"/>
    <property type="molecule type" value="Genomic_DNA"/>
</dbReference>